<dbReference type="InterPro" id="IPR002792">
    <property type="entry name" value="TRAM_dom"/>
</dbReference>
<feature type="compositionally biased region" description="Polar residues" evidence="5">
    <location>
        <begin position="364"/>
        <end position="377"/>
    </location>
</feature>
<evidence type="ECO:0000256" key="5">
    <source>
        <dbReference type="SAM" id="MobiDB-lite"/>
    </source>
</evidence>
<feature type="region of interest" description="Disordered" evidence="5">
    <location>
        <begin position="362"/>
        <end position="434"/>
    </location>
</feature>
<feature type="transmembrane region" description="Helical" evidence="6">
    <location>
        <begin position="82"/>
        <end position="105"/>
    </location>
</feature>
<evidence type="ECO:0000256" key="4">
    <source>
        <dbReference type="ARBA" id="ARBA00022842"/>
    </source>
</evidence>
<sequence>MKMTKRLVIQLLFVIGGVGLGFRFFPVLWEVTGLAQNHIINNFLTNAVLGAIILYFLSFLLVGYLEKLVNRLEKYLAKQSPIYILFGSLGIIVGLVFAILISTVFFRTSWFVTNTLIPVVLMLLMGYLGFRIGTTRTDEWRRLFALGFRRNKRTSDTGEILDESEPNFHHYKILDTNILIDGRIYDIIKTGFLEGTLLVPNFVLHELQYIADSSDSIKRVRGRRGLDILNKLQSEKLMPIEMYEGDFEDIPEVDDKLIELAKQLQAVVVTNDYNLNKVSQFQNVQIMNINALAKSLKPRVIPGELLNVMVVKNGTERQQGVAYLDDGTMVVVEDGRYFINDHIDVTVTSALQTDAGRMIFAKPTHSTRGISDKATSGNNQATSESSSTQSQTAASNSAKASASSSTVDNTVDRTVHDTKTPAKKNHRTAKKRKN</sequence>
<dbReference type="GO" id="GO:0016787">
    <property type="term" value="F:hydrolase activity"/>
    <property type="evidence" value="ECO:0007669"/>
    <property type="project" value="UniProtKB-KW"/>
</dbReference>
<keyword evidence="6" id="KW-0472">Membrane</keyword>
<reference evidence="8 9" key="1">
    <citation type="journal article" date="2015" name="Genome Announc.">
        <title>Expanding the biotechnology potential of lactobacilli through comparative genomics of 213 strains and associated genera.</title>
        <authorList>
            <person name="Sun Z."/>
            <person name="Harris H.M."/>
            <person name="McCann A."/>
            <person name="Guo C."/>
            <person name="Argimon S."/>
            <person name="Zhang W."/>
            <person name="Yang X."/>
            <person name="Jeffery I.B."/>
            <person name="Cooney J.C."/>
            <person name="Kagawa T.F."/>
            <person name="Liu W."/>
            <person name="Song Y."/>
            <person name="Salvetti E."/>
            <person name="Wrobel A."/>
            <person name="Rasinkangas P."/>
            <person name="Parkhill J."/>
            <person name="Rea M.C."/>
            <person name="O'Sullivan O."/>
            <person name="Ritari J."/>
            <person name="Douillard F.P."/>
            <person name="Paul Ross R."/>
            <person name="Yang R."/>
            <person name="Briner A.E."/>
            <person name="Felis G.E."/>
            <person name="de Vos W.M."/>
            <person name="Barrangou R."/>
            <person name="Klaenhammer T.R."/>
            <person name="Caufield P.W."/>
            <person name="Cui Y."/>
            <person name="Zhang H."/>
            <person name="O'Toole P.W."/>
        </authorList>
    </citation>
    <scope>NUCLEOTIDE SEQUENCE [LARGE SCALE GENOMIC DNA]</scope>
    <source>
        <strain evidence="8 9">DSM 15814</strain>
    </source>
</reference>
<evidence type="ECO:0000256" key="3">
    <source>
        <dbReference type="ARBA" id="ARBA00022801"/>
    </source>
</evidence>
<keyword evidence="4" id="KW-0460">Magnesium</keyword>
<feature type="domain" description="TRAM" evidence="7">
    <location>
        <begin position="299"/>
        <end position="360"/>
    </location>
</feature>
<feature type="compositionally biased region" description="Low complexity" evidence="5">
    <location>
        <begin position="378"/>
        <end position="405"/>
    </location>
</feature>
<name>A0A0R1RC06_9LACO</name>
<comment type="caution">
    <text evidence="8">The sequence shown here is derived from an EMBL/GenBank/DDBJ whole genome shotgun (WGS) entry which is preliminary data.</text>
</comment>
<accession>A0A0R1RC06</accession>
<dbReference type="SUPFAM" id="SSF88723">
    <property type="entry name" value="PIN domain-like"/>
    <property type="match status" value="1"/>
</dbReference>
<proteinExistence type="predicted"/>
<feature type="transmembrane region" description="Helical" evidence="6">
    <location>
        <begin position="39"/>
        <end position="62"/>
    </location>
</feature>
<evidence type="ECO:0000256" key="1">
    <source>
        <dbReference type="ARBA" id="ARBA00001946"/>
    </source>
</evidence>
<dbReference type="STRING" id="1114972.FD35_GL000797"/>
<dbReference type="PROSITE" id="PS50926">
    <property type="entry name" value="TRAM"/>
    <property type="match status" value="1"/>
</dbReference>
<dbReference type="InterPro" id="IPR029060">
    <property type="entry name" value="PIN-like_dom_sf"/>
</dbReference>
<dbReference type="Proteomes" id="UP000051999">
    <property type="component" value="Unassembled WGS sequence"/>
</dbReference>
<dbReference type="PANTHER" id="PTHR11603:SF147">
    <property type="entry name" value="MEMBRANE PROTEIN"/>
    <property type="match status" value="1"/>
</dbReference>
<evidence type="ECO:0000256" key="6">
    <source>
        <dbReference type="SAM" id="Phobius"/>
    </source>
</evidence>
<dbReference type="EMBL" id="AZFF01000013">
    <property type="protein sequence ID" value="KRL53966.1"/>
    <property type="molecule type" value="Genomic_DNA"/>
</dbReference>
<dbReference type="InterPro" id="IPR002716">
    <property type="entry name" value="PIN_dom"/>
</dbReference>
<protein>
    <submittedName>
        <fullName evidence="8">PilT domain-containing protein</fullName>
    </submittedName>
</protein>
<feature type="compositionally biased region" description="Basic and acidic residues" evidence="5">
    <location>
        <begin position="410"/>
        <end position="420"/>
    </location>
</feature>
<dbReference type="Pfam" id="PF01850">
    <property type="entry name" value="PIN"/>
    <property type="match status" value="1"/>
</dbReference>
<keyword evidence="6" id="KW-1133">Transmembrane helix</keyword>
<dbReference type="AlphaFoldDB" id="A0A0R1RC06"/>
<organism evidence="8 9">
    <name type="scientific">Furfurilactobacillus rossiae DSM 15814</name>
    <dbReference type="NCBI Taxonomy" id="1114972"/>
    <lineage>
        <taxon>Bacteria</taxon>
        <taxon>Bacillati</taxon>
        <taxon>Bacillota</taxon>
        <taxon>Bacilli</taxon>
        <taxon>Lactobacillales</taxon>
        <taxon>Lactobacillaceae</taxon>
        <taxon>Furfurilactobacillus</taxon>
    </lineage>
</organism>
<dbReference type="RefSeq" id="WP_017260995.1">
    <property type="nucleotide sequence ID" value="NZ_AUAW01000014.1"/>
</dbReference>
<dbReference type="PATRIC" id="fig|1114972.6.peg.801"/>
<dbReference type="SMART" id="SM00670">
    <property type="entry name" value="PINc"/>
    <property type="match status" value="1"/>
</dbReference>
<dbReference type="InterPro" id="IPR052041">
    <property type="entry name" value="Nucleic_acid_metab_PIN/TRAM"/>
</dbReference>
<gene>
    <name evidence="8" type="ORF">FD35_GL000797</name>
</gene>
<dbReference type="Gene3D" id="3.40.50.1010">
    <property type="entry name" value="5'-nuclease"/>
    <property type="match status" value="1"/>
</dbReference>
<evidence type="ECO:0000256" key="2">
    <source>
        <dbReference type="ARBA" id="ARBA00022722"/>
    </source>
</evidence>
<keyword evidence="6" id="KW-0812">Transmembrane</keyword>
<keyword evidence="2" id="KW-0540">Nuclease</keyword>
<feature type="transmembrane region" description="Helical" evidence="6">
    <location>
        <begin position="111"/>
        <end position="130"/>
    </location>
</feature>
<keyword evidence="3" id="KW-0378">Hydrolase</keyword>
<evidence type="ECO:0000259" key="7">
    <source>
        <dbReference type="PROSITE" id="PS50926"/>
    </source>
</evidence>
<dbReference type="CDD" id="cd09877">
    <property type="entry name" value="PIN_YacL-like"/>
    <property type="match status" value="1"/>
</dbReference>
<evidence type="ECO:0000313" key="9">
    <source>
        <dbReference type="Proteomes" id="UP000051999"/>
    </source>
</evidence>
<dbReference type="eggNOG" id="COG4956">
    <property type="taxonomic scope" value="Bacteria"/>
</dbReference>
<keyword evidence="9" id="KW-1185">Reference proteome</keyword>
<feature type="compositionally biased region" description="Basic residues" evidence="5">
    <location>
        <begin position="421"/>
        <end position="434"/>
    </location>
</feature>
<dbReference type="PANTHER" id="PTHR11603">
    <property type="entry name" value="AAA FAMILY ATPASE"/>
    <property type="match status" value="1"/>
</dbReference>
<comment type="cofactor">
    <cofactor evidence="1">
        <name>Mg(2+)</name>
        <dbReference type="ChEBI" id="CHEBI:18420"/>
    </cofactor>
</comment>
<dbReference type="GO" id="GO:0004518">
    <property type="term" value="F:nuclease activity"/>
    <property type="evidence" value="ECO:0007669"/>
    <property type="project" value="UniProtKB-KW"/>
</dbReference>
<evidence type="ECO:0000313" key="8">
    <source>
        <dbReference type="EMBL" id="KRL53966.1"/>
    </source>
</evidence>